<organism evidence="9 10">
    <name type="scientific">Pristionchus entomophagus</name>
    <dbReference type="NCBI Taxonomy" id="358040"/>
    <lineage>
        <taxon>Eukaryota</taxon>
        <taxon>Metazoa</taxon>
        <taxon>Ecdysozoa</taxon>
        <taxon>Nematoda</taxon>
        <taxon>Chromadorea</taxon>
        <taxon>Rhabditida</taxon>
        <taxon>Rhabditina</taxon>
        <taxon>Diplogasteromorpha</taxon>
        <taxon>Diplogasteroidea</taxon>
        <taxon>Neodiplogasteridae</taxon>
        <taxon>Pristionchus</taxon>
    </lineage>
</organism>
<dbReference type="EMBL" id="BTSX01000006">
    <property type="protein sequence ID" value="GMT06607.1"/>
    <property type="molecule type" value="Genomic_DNA"/>
</dbReference>
<feature type="non-terminal residue" evidence="9">
    <location>
        <position position="1"/>
    </location>
</feature>
<name>A0AAV5UI17_9BILA</name>
<evidence type="ECO:0000256" key="5">
    <source>
        <dbReference type="ARBA" id="ARBA00023034"/>
    </source>
</evidence>
<dbReference type="GO" id="GO:0000139">
    <property type="term" value="C:Golgi membrane"/>
    <property type="evidence" value="ECO:0007669"/>
    <property type="project" value="UniProtKB-SubCell"/>
</dbReference>
<keyword evidence="10" id="KW-1185">Reference proteome</keyword>
<reference evidence="9" key="1">
    <citation type="submission" date="2023-10" db="EMBL/GenBank/DDBJ databases">
        <title>Genome assembly of Pristionchus species.</title>
        <authorList>
            <person name="Yoshida K."/>
            <person name="Sommer R.J."/>
        </authorList>
    </citation>
    <scope>NUCLEOTIDE SEQUENCE</scope>
    <source>
        <strain evidence="9">RS0144</strain>
    </source>
</reference>
<dbReference type="PANTHER" id="PTHR12270:SF25">
    <property type="entry name" value="GLYCOSYLTRANSFERASE-LIKE PROTEIN LARGE"/>
    <property type="match status" value="1"/>
</dbReference>
<keyword evidence="5" id="KW-0333">Golgi apparatus</keyword>
<evidence type="ECO:0000313" key="10">
    <source>
        <dbReference type="Proteomes" id="UP001432027"/>
    </source>
</evidence>
<proteinExistence type="predicted"/>
<dbReference type="Pfam" id="PF13896">
    <property type="entry name" value="Glyco_transf_49"/>
    <property type="match status" value="2"/>
</dbReference>
<dbReference type="AlphaFoldDB" id="A0AAV5UI17"/>
<accession>A0AAV5UI17</accession>
<sequence>QMVRRIRLICTLGITACMAVTLCLLFTLEDYYLIGNLRILTTWSDGVQALPEKLERPREKEMCKEHHIAMVLGGYKVVNRASALFKSILYHHRGPLVFHFITDEQSREVLPNLFDTWKLPSVRFHIYDMEKYKSRVDWIPNAHYSAVYGLMKLIIPDILPVDVEEVLLLDSDVIVLNDFSPVFDAFTGTNDSTLFAMAENNSPWYTQATATKQRWPARGRGFNSGVVLVHTARMRRANWTEMWRVETELRIKEFGKLQLADQDVFNVLALSHPNMIVVLPCEYNVQLGGQSQPVRCQKDDRLVKIAHFNSPQKMKMKSKYVVHYAQKYAVYQSMDGYVFRLREECAPDNSTSTLLNDLIEENDSECGDLFTSILTKYRTHLYFNGFTPSTDSGDVTLVTQLSVDRFGIFDKVLTSWEGPVSAVVYCTDAELSQIEEFMKVSRLARGRHNIAMHAVFKTGKYYPINYLRNVALNASKTDFAYLSDVDFIPFQGLYQNLRSVVESVNMTKKALVVPAFEIASSERLHFPKTREELIKEWDEGRVRPFRTDILPASHNVRDCAKWKD</sequence>
<dbReference type="Gene3D" id="3.90.550.10">
    <property type="entry name" value="Spore Coat Polysaccharide Biosynthesis Protein SpsA, Chain A"/>
    <property type="match status" value="1"/>
</dbReference>
<dbReference type="GO" id="GO:0042285">
    <property type="term" value="F:xylosyltransferase activity"/>
    <property type="evidence" value="ECO:0007669"/>
    <property type="project" value="TreeGrafter"/>
</dbReference>
<keyword evidence="7" id="KW-0325">Glycoprotein</keyword>
<dbReference type="FunFam" id="3.90.550.10:FF:000016">
    <property type="entry name" value="LARGE xylosyl- and glucuronyltransferase 2"/>
    <property type="match status" value="1"/>
</dbReference>
<dbReference type="Proteomes" id="UP001432027">
    <property type="component" value="Unassembled WGS sequence"/>
</dbReference>
<dbReference type="InterPro" id="IPR002495">
    <property type="entry name" value="Glyco_trans_8"/>
</dbReference>
<protein>
    <recommendedName>
        <fullName evidence="11">Glycosyltransferase</fullName>
    </recommendedName>
</protein>
<feature type="non-terminal residue" evidence="9">
    <location>
        <position position="564"/>
    </location>
</feature>
<keyword evidence="4 8" id="KW-1133">Transmembrane helix</keyword>
<keyword evidence="6 8" id="KW-0472">Membrane</keyword>
<evidence type="ECO:0000256" key="3">
    <source>
        <dbReference type="ARBA" id="ARBA00022968"/>
    </source>
</evidence>
<dbReference type="SUPFAM" id="SSF53448">
    <property type="entry name" value="Nucleotide-diphospho-sugar transferases"/>
    <property type="match status" value="1"/>
</dbReference>
<evidence type="ECO:0000256" key="8">
    <source>
        <dbReference type="SAM" id="Phobius"/>
    </source>
</evidence>
<evidence type="ECO:0000256" key="7">
    <source>
        <dbReference type="ARBA" id="ARBA00023180"/>
    </source>
</evidence>
<evidence type="ECO:0000313" key="9">
    <source>
        <dbReference type="EMBL" id="GMT06607.1"/>
    </source>
</evidence>
<comment type="subcellular location">
    <subcellularLocation>
        <location evidence="1">Golgi apparatus membrane</location>
        <topology evidence="1">Single-pass type II membrane protein</topology>
    </subcellularLocation>
</comment>
<keyword evidence="3" id="KW-0735">Signal-anchor</keyword>
<evidence type="ECO:0008006" key="11">
    <source>
        <dbReference type="Google" id="ProtNLM"/>
    </source>
</evidence>
<dbReference type="GO" id="GO:0035269">
    <property type="term" value="P:protein O-linked glycosylation via mannose"/>
    <property type="evidence" value="ECO:0007669"/>
    <property type="project" value="TreeGrafter"/>
</dbReference>
<dbReference type="InterPro" id="IPR051292">
    <property type="entry name" value="Xyl/GlcA_transferase"/>
</dbReference>
<evidence type="ECO:0000256" key="2">
    <source>
        <dbReference type="ARBA" id="ARBA00022692"/>
    </source>
</evidence>
<dbReference type="PANTHER" id="PTHR12270">
    <property type="entry name" value="GLYCOSYLTRANSFERASE-RELATED"/>
    <property type="match status" value="1"/>
</dbReference>
<keyword evidence="2 8" id="KW-0812">Transmembrane</keyword>
<evidence type="ECO:0000256" key="4">
    <source>
        <dbReference type="ARBA" id="ARBA00022989"/>
    </source>
</evidence>
<feature type="transmembrane region" description="Helical" evidence="8">
    <location>
        <begin position="7"/>
        <end position="28"/>
    </location>
</feature>
<gene>
    <name evidence="9" type="ORF">PENTCL1PPCAC_28781</name>
</gene>
<dbReference type="Pfam" id="PF01501">
    <property type="entry name" value="Glyco_transf_8"/>
    <property type="match status" value="1"/>
</dbReference>
<evidence type="ECO:0000256" key="6">
    <source>
        <dbReference type="ARBA" id="ARBA00023136"/>
    </source>
</evidence>
<evidence type="ECO:0000256" key="1">
    <source>
        <dbReference type="ARBA" id="ARBA00004323"/>
    </source>
</evidence>
<dbReference type="GO" id="GO:0015020">
    <property type="term" value="F:glucuronosyltransferase activity"/>
    <property type="evidence" value="ECO:0007669"/>
    <property type="project" value="TreeGrafter"/>
</dbReference>
<comment type="caution">
    <text evidence="9">The sequence shown here is derived from an EMBL/GenBank/DDBJ whole genome shotgun (WGS) entry which is preliminary data.</text>
</comment>
<dbReference type="InterPro" id="IPR029044">
    <property type="entry name" value="Nucleotide-diphossugar_trans"/>
</dbReference>